<protein>
    <submittedName>
        <fullName evidence="2">Uncharacterized protein</fullName>
    </submittedName>
</protein>
<comment type="caution">
    <text evidence="2">The sequence shown here is derived from an EMBL/GenBank/DDBJ whole genome shotgun (WGS) entry which is preliminary data.</text>
</comment>
<accession>A0AAV3V2P4</accession>
<keyword evidence="1" id="KW-0812">Transmembrane</keyword>
<dbReference type="Proteomes" id="UP000006320">
    <property type="component" value="Unassembled WGS sequence"/>
</dbReference>
<gene>
    <name evidence="2" type="ORF">GCHA_3065</name>
</gene>
<feature type="transmembrane region" description="Helical" evidence="1">
    <location>
        <begin position="13"/>
        <end position="30"/>
    </location>
</feature>
<sequence>MCNFRFVGKEFKLFFYALFYALFCAQPMLLRTSNEKSSENS</sequence>
<name>A0AAV3V2P4_9ALTE</name>
<evidence type="ECO:0000313" key="2">
    <source>
        <dbReference type="EMBL" id="GAC11007.1"/>
    </source>
</evidence>
<keyword evidence="1" id="KW-0472">Membrane</keyword>
<dbReference type="EMBL" id="BAEM01000038">
    <property type="protein sequence ID" value="GAC11007.1"/>
    <property type="molecule type" value="Genomic_DNA"/>
</dbReference>
<reference evidence="2 3" key="1">
    <citation type="journal article" date="2017" name="Antonie Van Leeuwenhoek">
        <title>Rhizobium rhizosphaerae sp. nov., a novel species isolated from rice rhizosphere.</title>
        <authorList>
            <person name="Zhao J.J."/>
            <person name="Zhang J."/>
            <person name="Zhang R.J."/>
            <person name="Zhang C.W."/>
            <person name="Yin H.Q."/>
            <person name="Zhang X.X."/>
        </authorList>
    </citation>
    <scope>NUCLEOTIDE SEQUENCE [LARGE SCALE GENOMIC DNA]</scope>
    <source>
        <strain evidence="2 3">S18K6</strain>
    </source>
</reference>
<organism evidence="2 3">
    <name type="scientific">Paraglaciecola chathamensis S18K6</name>
    <dbReference type="NCBI Taxonomy" id="1127672"/>
    <lineage>
        <taxon>Bacteria</taxon>
        <taxon>Pseudomonadati</taxon>
        <taxon>Pseudomonadota</taxon>
        <taxon>Gammaproteobacteria</taxon>
        <taxon>Alteromonadales</taxon>
        <taxon>Alteromonadaceae</taxon>
        <taxon>Paraglaciecola</taxon>
    </lineage>
</organism>
<keyword evidence="1" id="KW-1133">Transmembrane helix</keyword>
<evidence type="ECO:0000313" key="3">
    <source>
        <dbReference type="Proteomes" id="UP000006320"/>
    </source>
</evidence>
<evidence type="ECO:0000256" key="1">
    <source>
        <dbReference type="SAM" id="Phobius"/>
    </source>
</evidence>
<dbReference type="AlphaFoldDB" id="A0AAV3V2P4"/>
<proteinExistence type="predicted"/>